<dbReference type="InterPro" id="IPR006768">
    <property type="entry name" value="Cwf19-like_C_dom-1"/>
</dbReference>
<comment type="caution">
    <text evidence="4">The sequence shown here is derived from an EMBL/GenBank/DDBJ whole genome shotgun (WGS) entry which is preliminary data.</text>
</comment>
<gene>
    <name evidence="4" type="ORF">B0H63DRAFT_406682</name>
</gene>
<dbReference type="CDD" id="cd07380">
    <property type="entry name" value="MPP_CWF19_N"/>
    <property type="match status" value="1"/>
</dbReference>
<evidence type="ECO:0000256" key="1">
    <source>
        <dbReference type="SAM" id="MobiDB-lite"/>
    </source>
</evidence>
<sequence length="535" mass="58625">MSAAMAMSDAVKAKILVVGSVDGKIRAAFAKIGSLHAKNAFAFAIVTGNLFGAEDSTDGDEVDALLEGQIDVPIRVYFTMGTAPLPSRVLQLIEDRKLQIAPNVWYLEKQSMFTTPEGVNFFVKGGIEDSTPSHDPKSLMAAGKADILLSAEWPLGILNQSAKTTDPQVLAVTGSAAVRDLCVATRPQYHLAPSPGPFFEREPFSYDVSTGARGVDVTRFISLAPFGNTKKEKALYAFTLKASPPVTRPDDCTRSPFPKTAPKSLKRDAKEAGYSSHPGGNRRHKHRHHEQPSEDQCFFCMASNNFSAHMVPSIANVSYLATAKGPLPTSGTFTEYGLDLPCHMIIAPIEHTPSIGRGFVKDESGAQALFDEMEQYREALQTLFAAGSGRKLGAVTWEINRASNVHAHWQIMPIPAEKAAGGVVEAAFQVAAADDGLGQFRAAKFCTADEMRGTDYLRVWVWYEGEDGKTVETSLVLEFDDRVRFNLQFPRVVMAKLLELEQRVSWKAVTQTQEEETADVEAFKQGFKEWDFAMM</sequence>
<dbReference type="EMBL" id="JAULSW010000001">
    <property type="protein sequence ID" value="KAK3393473.1"/>
    <property type="molecule type" value="Genomic_DNA"/>
</dbReference>
<dbReference type="InterPro" id="IPR040194">
    <property type="entry name" value="Cwf19-like"/>
</dbReference>
<dbReference type="InterPro" id="IPR006767">
    <property type="entry name" value="Cwf19-like_C_dom-2"/>
</dbReference>
<evidence type="ECO:0000313" key="5">
    <source>
        <dbReference type="Proteomes" id="UP001285441"/>
    </source>
</evidence>
<feature type="domain" description="Cwf19-like protein C-terminal" evidence="2">
    <location>
        <begin position="460"/>
        <end position="532"/>
    </location>
</feature>
<feature type="domain" description="Cwf19-like C-terminal" evidence="3">
    <location>
        <begin position="288"/>
        <end position="419"/>
    </location>
</feature>
<evidence type="ECO:0000313" key="4">
    <source>
        <dbReference type="EMBL" id="KAK3393473.1"/>
    </source>
</evidence>
<keyword evidence="5" id="KW-1185">Reference proteome</keyword>
<organism evidence="4 5">
    <name type="scientific">Podospora didyma</name>
    <dbReference type="NCBI Taxonomy" id="330526"/>
    <lineage>
        <taxon>Eukaryota</taxon>
        <taxon>Fungi</taxon>
        <taxon>Dikarya</taxon>
        <taxon>Ascomycota</taxon>
        <taxon>Pezizomycotina</taxon>
        <taxon>Sordariomycetes</taxon>
        <taxon>Sordariomycetidae</taxon>
        <taxon>Sordariales</taxon>
        <taxon>Podosporaceae</taxon>
        <taxon>Podospora</taxon>
    </lineage>
</organism>
<reference evidence="4" key="1">
    <citation type="journal article" date="2023" name="Mol. Phylogenet. Evol.">
        <title>Genome-scale phylogeny and comparative genomics of the fungal order Sordariales.</title>
        <authorList>
            <person name="Hensen N."/>
            <person name="Bonometti L."/>
            <person name="Westerberg I."/>
            <person name="Brannstrom I.O."/>
            <person name="Guillou S."/>
            <person name="Cros-Aarteil S."/>
            <person name="Calhoun S."/>
            <person name="Haridas S."/>
            <person name="Kuo A."/>
            <person name="Mondo S."/>
            <person name="Pangilinan J."/>
            <person name="Riley R."/>
            <person name="LaButti K."/>
            <person name="Andreopoulos B."/>
            <person name="Lipzen A."/>
            <person name="Chen C."/>
            <person name="Yan M."/>
            <person name="Daum C."/>
            <person name="Ng V."/>
            <person name="Clum A."/>
            <person name="Steindorff A."/>
            <person name="Ohm R.A."/>
            <person name="Martin F."/>
            <person name="Silar P."/>
            <person name="Natvig D.O."/>
            <person name="Lalanne C."/>
            <person name="Gautier V."/>
            <person name="Ament-Velasquez S.L."/>
            <person name="Kruys A."/>
            <person name="Hutchinson M.I."/>
            <person name="Powell A.J."/>
            <person name="Barry K."/>
            <person name="Miller A.N."/>
            <person name="Grigoriev I.V."/>
            <person name="Debuchy R."/>
            <person name="Gladieux P."/>
            <person name="Hiltunen Thoren M."/>
            <person name="Johannesson H."/>
        </authorList>
    </citation>
    <scope>NUCLEOTIDE SEQUENCE</scope>
    <source>
        <strain evidence="4">CBS 232.78</strain>
    </source>
</reference>
<dbReference type="GO" id="GO:0061632">
    <property type="term" value="F:RNA lariat debranching enzyme activator activity"/>
    <property type="evidence" value="ECO:0007669"/>
    <property type="project" value="TreeGrafter"/>
</dbReference>
<reference evidence="4" key="2">
    <citation type="submission" date="2023-06" db="EMBL/GenBank/DDBJ databases">
        <authorList>
            <consortium name="Lawrence Berkeley National Laboratory"/>
            <person name="Haridas S."/>
            <person name="Hensen N."/>
            <person name="Bonometti L."/>
            <person name="Westerberg I."/>
            <person name="Brannstrom I.O."/>
            <person name="Guillou S."/>
            <person name="Cros-Aarteil S."/>
            <person name="Calhoun S."/>
            <person name="Kuo A."/>
            <person name="Mondo S."/>
            <person name="Pangilinan J."/>
            <person name="Riley R."/>
            <person name="LaButti K."/>
            <person name="Andreopoulos B."/>
            <person name="Lipzen A."/>
            <person name="Chen C."/>
            <person name="Yanf M."/>
            <person name="Daum C."/>
            <person name="Ng V."/>
            <person name="Clum A."/>
            <person name="Steindorff A."/>
            <person name="Ohm R."/>
            <person name="Martin F."/>
            <person name="Silar P."/>
            <person name="Natvig D."/>
            <person name="Lalanne C."/>
            <person name="Gautier V."/>
            <person name="Ament-velasquez S.L."/>
            <person name="Kruys A."/>
            <person name="Hutchinson M.I."/>
            <person name="Powell A.J."/>
            <person name="Barry K."/>
            <person name="Miller A.N."/>
            <person name="Grigoriev I.V."/>
            <person name="Debuchy R."/>
            <person name="Gladieux P."/>
            <person name="Thoren M.H."/>
            <person name="Johannesson H."/>
        </authorList>
    </citation>
    <scope>NUCLEOTIDE SEQUENCE</scope>
    <source>
        <strain evidence="4">CBS 232.78</strain>
    </source>
</reference>
<proteinExistence type="predicted"/>
<evidence type="ECO:0000259" key="3">
    <source>
        <dbReference type="Pfam" id="PF04677"/>
    </source>
</evidence>
<dbReference type="Pfam" id="PF04677">
    <property type="entry name" value="CwfJ_C_1"/>
    <property type="match status" value="1"/>
</dbReference>
<dbReference type="Pfam" id="PF04676">
    <property type="entry name" value="CwfJ_C_2"/>
    <property type="match status" value="1"/>
</dbReference>
<dbReference type="GO" id="GO:0071014">
    <property type="term" value="C:post-mRNA release spliceosomal complex"/>
    <property type="evidence" value="ECO:0007669"/>
    <property type="project" value="TreeGrafter"/>
</dbReference>
<dbReference type="PANTHER" id="PTHR12072:SF4">
    <property type="entry name" value="CWF19-LIKE PROTEIN 1"/>
    <property type="match status" value="1"/>
</dbReference>
<dbReference type="Proteomes" id="UP001285441">
    <property type="component" value="Unassembled WGS sequence"/>
</dbReference>
<feature type="region of interest" description="Disordered" evidence="1">
    <location>
        <begin position="247"/>
        <end position="290"/>
    </location>
</feature>
<accession>A0AAE0U755</accession>
<dbReference type="GO" id="GO:0000398">
    <property type="term" value="P:mRNA splicing, via spliceosome"/>
    <property type="evidence" value="ECO:0007669"/>
    <property type="project" value="TreeGrafter"/>
</dbReference>
<dbReference type="PANTHER" id="PTHR12072">
    <property type="entry name" value="CWF19, CELL CYCLE CONTROL PROTEIN"/>
    <property type="match status" value="1"/>
</dbReference>
<feature type="compositionally biased region" description="Basic residues" evidence="1">
    <location>
        <begin position="280"/>
        <end position="289"/>
    </location>
</feature>
<evidence type="ECO:0000259" key="2">
    <source>
        <dbReference type="Pfam" id="PF04676"/>
    </source>
</evidence>
<name>A0AAE0U755_9PEZI</name>
<protein>
    <submittedName>
        <fullName evidence="4">CwfJ C-terminus 2-domain-containing protein-like protein</fullName>
    </submittedName>
</protein>
<dbReference type="AlphaFoldDB" id="A0AAE0U755"/>